<dbReference type="AlphaFoldDB" id="A0A381URT5"/>
<evidence type="ECO:0000256" key="1">
    <source>
        <dbReference type="SAM" id="MobiDB-lite"/>
    </source>
</evidence>
<feature type="region of interest" description="Disordered" evidence="1">
    <location>
        <begin position="52"/>
        <end position="83"/>
    </location>
</feature>
<gene>
    <name evidence="2" type="ORF">METZ01_LOCUS83518</name>
</gene>
<dbReference type="EMBL" id="UINC01006963">
    <property type="protein sequence ID" value="SVA30664.1"/>
    <property type="molecule type" value="Genomic_DNA"/>
</dbReference>
<name>A0A381URT5_9ZZZZ</name>
<accession>A0A381URT5</accession>
<sequence length="124" mass="14322">MPIISPERATCLGFDKSAYNARVVYRDERGVEYDPVPFPTHEVTDAVAVDARRVHRSAPRRTTPPYTGNDGAELAQQPRSHRRRWTDWQWLAFEEHRRCTQELSAKDEPFAAVMVVRPHDPAPR</sequence>
<evidence type="ECO:0000313" key="2">
    <source>
        <dbReference type="EMBL" id="SVA30664.1"/>
    </source>
</evidence>
<reference evidence="2" key="1">
    <citation type="submission" date="2018-05" db="EMBL/GenBank/DDBJ databases">
        <authorList>
            <person name="Lanie J.A."/>
            <person name="Ng W.-L."/>
            <person name="Kazmierczak K.M."/>
            <person name="Andrzejewski T.M."/>
            <person name="Davidsen T.M."/>
            <person name="Wayne K.J."/>
            <person name="Tettelin H."/>
            <person name="Glass J.I."/>
            <person name="Rusch D."/>
            <person name="Podicherti R."/>
            <person name="Tsui H.-C.T."/>
            <person name="Winkler M.E."/>
        </authorList>
    </citation>
    <scope>NUCLEOTIDE SEQUENCE</scope>
</reference>
<protein>
    <submittedName>
        <fullName evidence="2">Uncharacterized protein</fullName>
    </submittedName>
</protein>
<organism evidence="2">
    <name type="scientific">marine metagenome</name>
    <dbReference type="NCBI Taxonomy" id="408172"/>
    <lineage>
        <taxon>unclassified sequences</taxon>
        <taxon>metagenomes</taxon>
        <taxon>ecological metagenomes</taxon>
    </lineage>
</organism>
<proteinExistence type="predicted"/>